<evidence type="ECO:0000313" key="2">
    <source>
        <dbReference type="Proteomes" id="UP001432046"/>
    </source>
</evidence>
<dbReference type="Proteomes" id="UP001432046">
    <property type="component" value="Chromosome"/>
</dbReference>
<reference evidence="1" key="1">
    <citation type="journal article" date="2021" name="Int. J. Syst. Evol. Microbiol.">
        <title>Bradyrhizobium septentrionale sp. nov. (sv. septentrionale) and Bradyrhizobium quebecense sp. nov. (sv. septentrionale) associated with legumes native to Canada possess rearranged symbiosis genes and numerous insertion sequences.</title>
        <authorList>
            <person name="Bromfield E.S.P."/>
            <person name="Cloutier S."/>
        </authorList>
    </citation>
    <scope>NUCLEOTIDE SEQUENCE</scope>
    <source>
        <strain evidence="1">5S5</strain>
    </source>
</reference>
<accession>A0ABZ2P4G6</accession>
<evidence type="ECO:0000313" key="1">
    <source>
        <dbReference type="EMBL" id="WXC82043.1"/>
    </source>
</evidence>
<dbReference type="EMBL" id="CP147711">
    <property type="protein sequence ID" value="WXC82043.1"/>
    <property type="molecule type" value="Genomic_DNA"/>
</dbReference>
<reference evidence="1" key="2">
    <citation type="submission" date="2024-03" db="EMBL/GenBank/DDBJ databases">
        <authorList>
            <person name="Bromfield E.S.P."/>
            <person name="Cloutier S."/>
        </authorList>
    </citation>
    <scope>NUCLEOTIDE SEQUENCE</scope>
    <source>
        <strain evidence="1">5S5</strain>
    </source>
</reference>
<proteinExistence type="predicted"/>
<sequence length="199" mass="20699">MQIRELELFSRAPRGAEDLVADVAQSTSGAAARSAAALAQVCCDIIAGEGPTVAGRAHFSRTIDADDATLCARILCVAGRAGVSVSRAEADALFAIDAVGSERCDDGRFDDLLAKAVLHHVMGAAGASIPRREQALARENPLGAWGSAIVLAAEPRSWLVAHLDWMKQSSPAARAIDAVLHINPAGPRLPLGVLFNMAA</sequence>
<organism evidence="1 2">
    <name type="scientific">Bradyrhizobium septentrionale</name>
    <dbReference type="NCBI Taxonomy" id="1404411"/>
    <lineage>
        <taxon>Bacteria</taxon>
        <taxon>Pseudomonadati</taxon>
        <taxon>Pseudomonadota</taxon>
        <taxon>Alphaproteobacteria</taxon>
        <taxon>Hyphomicrobiales</taxon>
        <taxon>Nitrobacteraceae</taxon>
        <taxon>Bradyrhizobium</taxon>
    </lineage>
</organism>
<gene>
    <name evidence="1" type="ORF">WDK88_10820</name>
</gene>
<dbReference type="RefSeq" id="WP_166208878.1">
    <property type="nucleotide sequence ID" value="NZ_CP088285.1"/>
</dbReference>
<name>A0ABZ2P4G6_9BRAD</name>
<keyword evidence="2" id="KW-1185">Reference proteome</keyword>
<protein>
    <submittedName>
        <fullName evidence="1">Uncharacterized protein</fullName>
    </submittedName>
</protein>